<reference evidence="2 3" key="1">
    <citation type="journal article" date="2023" name="Plants (Basel)">
        <title>Bridging the Gap: Combining Genomics and Transcriptomics Approaches to Understand Stylosanthes scabra, an Orphan Legume from the Brazilian Caatinga.</title>
        <authorList>
            <person name="Ferreira-Neto J.R.C."/>
            <person name="da Silva M.D."/>
            <person name="Binneck E."/>
            <person name="de Melo N.F."/>
            <person name="da Silva R.H."/>
            <person name="de Melo A.L.T.M."/>
            <person name="Pandolfi V."/>
            <person name="Bustamante F.O."/>
            <person name="Brasileiro-Vidal A.C."/>
            <person name="Benko-Iseppon A.M."/>
        </authorList>
    </citation>
    <scope>NUCLEOTIDE SEQUENCE [LARGE SCALE GENOMIC DNA]</scope>
    <source>
        <tissue evidence="2">Leaves</tissue>
    </source>
</reference>
<evidence type="ECO:0000256" key="1">
    <source>
        <dbReference type="SAM" id="MobiDB-lite"/>
    </source>
</evidence>
<protein>
    <submittedName>
        <fullName evidence="2">Uncharacterized protein</fullName>
    </submittedName>
</protein>
<keyword evidence="3" id="KW-1185">Reference proteome</keyword>
<name>A0ABU6S9F0_9FABA</name>
<feature type="compositionally biased region" description="Basic residues" evidence="1">
    <location>
        <begin position="1"/>
        <end position="12"/>
    </location>
</feature>
<sequence length="112" mass="11838">MAKRGTASKHRQIPLPVAEARPGEDTSGGGTVTGRGEDTGGGRRRHTRGYDDTCGDGSTAKTQAAEAQLRLRRRQQVARARAHDLSTYLLAVGTTYLSPSPPLSPSSPSSHN</sequence>
<organism evidence="2 3">
    <name type="scientific">Stylosanthes scabra</name>
    <dbReference type="NCBI Taxonomy" id="79078"/>
    <lineage>
        <taxon>Eukaryota</taxon>
        <taxon>Viridiplantae</taxon>
        <taxon>Streptophyta</taxon>
        <taxon>Embryophyta</taxon>
        <taxon>Tracheophyta</taxon>
        <taxon>Spermatophyta</taxon>
        <taxon>Magnoliopsida</taxon>
        <taxon>eudicotyledons</taxon>
        <taxon>Gunneridae</taxon>
        <taxon>Pentapetalae</taxon>
        <taxon>rosids</taxon>
        <taxon>fabids</taxon>
        <taxon>Fabales</taxon>
        <taxon>Fabaceae</taxon>
        <taxon>Papilionoideae</taxon>
        <taxon>50 kb inversion clade</taxon>
        <taxon>dalbergioids sensu lato</taxon>
        <taxon>Dalbergieae</taxon>
        <taxon>Pterocarpus clade</taxon>
        <taxon>Stylosanthes</taxon>
    </lineage>
</organism>
<proteinExistence type="predicted"/>
<accession>A0ABU6S9F0</accession>
<evidence type="ECO:0000313" key="3">
    <source>
        <dbReference type="Proteomes" id="UP001341840"/>
    </source>
</evidence>
<comment type="caution">
    <text evidence="2">The sequence shown here is derived from an EMBL/GenBank/DDBJ whole genome shotgun (WGS) entry which is preliminary data.</text>
</comment>
<feature type="region of interest" description="Disordered" evidence="1">
    <location>
        <begin position="1"/>
        <end position="68"/>
    </location>
</feature>
<gene>
    <name evidence="2" type="ORF">PIB30_018804</name>
</gene>
<dbReference type="EMBL" id="JASCZI010060472">
    <property type="protein sequence ID" value="MED6132413.1"/>
    <property type="molecule type" value="Genomic_DNA"/>
</dbReference>
<dbReference type="Proteomes" id="UP001341840">
    <property type="component" value="Unassembled WGS sequence"/>
</dbReference>
<evidence type="ECO:0000313" key="2">
    <source>
        <dbReference type="EMBL" id="MED6132413.1"/>
    </source>
</evidence>